<evidence type="ECO:0000313" key="1">
    <source>
        <dbReference type="EMBL" id="CAL2089146.1"/>
    </source>
</evidence>
<dbReference type="Proteomes" id="UP001497416">
    <property type="component" value="Unassembled WGS sequence"/>
</dbReference>
<evidence type="ECO:0008006" key="3">
    <source>
        <dbReference type="Google" id="ProtNLM"/>
    </source>
</evidence>
<gene>
    <name evidence="1" type="ORF">T190607A01A_30261</name>
</gene>
<proteinExistence type="predicted"/>
<evidence type="ECO:0000313" key="2">
    <source>
        <dbReference type="Proteomes" id="UP001497416"/>
    </source>
</evidence>
<keyword evidence="2" id="KW-1185">Reference proteome</keyword>
<sequence length="40" mass="4852">MTLYFISYKLAHKKLNIFTNAWNHFYLINACNAASRFRIR</sequence>
<reference evidence="1 2" key="1">
    <citation type="submission" date="2024-05" db="EMBL/GenBank/DDBJ databases">
        <authorList>
            <person name="Duchaud E."/>
        </authorList>
    </citation>
    <scope>NUCLEOTIDE SEQUENCE [LARGE SCALE GENOMIC DNA]</scope>
    <source>
        <strain evidence="1">Ena-SAMPLE-TAB-13-05-2024-13:56:06:370-140302</strain>
    </source>
</reference>
<organism evidence="1 2">
    <name type="scientific">Tenacibaculum platacis</name>
    <dbReference type="NCBI Taxonomy" id="3137852"/>
    <lineage>
        <taxon>Bacteria</taxon>
        <taxon>Pseudomonadati</taxon>
        <taxon>Bacteroidota</taxon>
        <taxon>Flavobacteriia</taxon>
        <taxon>Flavobacteriales</taxon>
        <taxon>Flavobacteriaceae</taxon>
        <taxon>Tenacibaculum</taxon>
    </lineage>
</organism>
<dbReference type="EMBL" id="CAXIXY010000005">
    <property type="protein sequence ID" value="CAL2089146.1"/>
    <property type="molecule type" value="Genomic_DNA"/>
</dbReference>
<accession>A0ABM9P389</accession>
<comment type="caution">
    <text evidence="1">The sequence shown here is derived from an EMBL/GenBank/DDBJ whole genome shotgun (WGS) entry which is preliminary data.</text>
</comment>
<protein>
    <recommendedName>
        <fullName evidence="3">DUF4372 domain-containing protein</fullName>
    </recommendedName>
</protein>
<name>A0ABM9P389_9FLAO</name>